<name>A0A848LBD9_9BACT</name>
<proteinExistence type="predicted"/>
<feature type="transmembrane region" description="Helical" evidence="1">
    <location>
        <begin position="138"/>
        <end position="157"/>
    </location>
</feature>
<protein>
    <recommendedName>
        <fullName evidence="4">Integral membrane protein</fullName>
    </recommendedName>
</protein>
<feature type="transmembrane region" description="Helical" evidence="1">
    <location>
        <begin position="46"/>
        <end position="69"/>
    </location>
</feature>
<evidence type="ECO:0008006" key="4">
    <source>
        <dbReference type="Google" id="ProtNLM"/>
    </source>
</evidence>
<comment type="caution">
    <text evidence="2">The sequence shown here is derived from an EMBL/GenBank/DDBJ whole genome shotgun (WGS) entry which is preliminary data.</text>
</comment>
<evidence type="ECO:0000313" key="2">
    <source>
        <dbReference type="EMBL" id="NMO15552.1"/>
    </source>
</evidence>
<dbReference type="EMBL" id="JABBJJ010000042">
    <property type="protein sequence ID" value="NMO15552.1"/>
    <property type="molecule type" value="Genomic_DNA"/>
</dbReference>
<keyword evidence="1" id="KW-1133">Transmembrane helix</keyword>
<keyword evidence="1" id="KW-0472">Membrane</keyword>
<accession>A0A848LBD9</accession>
<keyword evidence="1" id="KW-0812">Transmembrane</keyword>
<dbReference type="RefSeq" id="WP_169344846.1">
    <property type="nucleotide sequence ID" value="NZ_JABBJJ010000042.1"/>
</dbReference>
<organism evidence="2 3">
    <name type="scientific">Pyxidicoccus fallax</name>
    <dbReference type="NCBI Taxonomy" id="394095"/>
    <lineage>
        <taxon>Bacteria</taxon>
        <taxon>Pseudomonadati</taxon>
        <taxon>Myxococcota</taxon>
        <taxon>Myxococcia</taxon>
        <taxon>Myxococcales</taxon>
        <taxon>Cystobacterineae</taxon>
        <taxon>Myxococcaceae</taxon>
        <taxon>Pyxidicoccus</taxon>
    </lineage>
</organism>
<feature type="transmembrane region" description="Helical" evidence="1">
    <location>
        <begin position="112"/>
        <end position="131"/>
    </location>
</feature>
<evidence type="ECO:0000256" key="1">
    <source>
        <dbReference type="SAM" id="Phobius"/>
    </source>
</evidence>
<gene>
    <name evidence="2" type="ORF">HG543_11910</name>
</gene>
<keyword evidence="3" id="KW-1185">Reference proteome</keyword>
<sequence length="214" mass="22343">MTDHILPAPSSPLPPMRRAVLAGLLGWACVALLVSASGVLESSPPAVIPLLIGGSVLTFALACASSRAFRAAVLSLDPRPAVLFHLVRVVAGVGFLVLHARGRLPGAFALQAGWGDIAVGLAAPLAALAFPANTRLKWTLALAWSVAGLLDILWVVGNAQRMILLEGDVLIPATLTRFPFSLLPLFIVPLVFITHGLVLARLFGTRPAGHPTGR</sequence>
<evidence type="ECO:0000313" key="3">
    <source>
        <dbReference type="Proteomes" id="UP000518300"/>
    </source>
</evidence>
<feature type="transmembrane region" description="Helical" evidence="1">
    <location>
        <begin position="177"/>
        <end position="200"/>
    </location>
</feature>
<feature type="transmembrane region" description="Helical" evidence="1">
    <location>
        <begin position="81"/>
        <end position="100"/>
    </location>
</feature>
<dbReference type="Proteomes" id="UP000518300">
    <property type="component" value="Unassembled WGS sequence"/>
</dbReference>
<dbReference type="AlphaFoldDB" id="A0A848LBD9"/>
<reference evidence="2 3" key="1">
    <citation type="submission" date="2020-04" db="EMBL/GenBank/DDBJ databases">
        <title>Draft genome of Pyxidicoccus fallax type strain.</title>
        <authorList>
            <person name="Whitworth D.E."/>
        </authorList>
    </citation>
    <scope>NUCLEOTIDE SEQUENCE [LARGE SCALE GENOMIC DNA]</scope>
    <source>
        <strain evidence="2 3">DSM 14698</strain>
    </source>
</reference>